<evidence type="ECO:0000256" key="1">
    <source>
        <dbReference type="ARBA" id="ARBA00004985"/>
    </source>
</evidence>
<dbReference type="Gene3D" id="3.40.605.10">
    <property type="entry name" value="Aldehyde Dehydrogenase, Chain A, domain 1"/>
    <property type="match status" value="1"/>
</dbReference>
<evidence type="ECO:0000256" key="4">
    <source>
        <dbReference type="ARBA" id="ARBA00022857"/>
    </source>
</evidence>
<evidence type="ECO:0000259" key="8">
    <source>
        <dbReference type="Pfam" id="PF00171"/>
    </source>
</evidence>
<dbReference type="InterPro" id="IPR016161">
    <property type="entry name" value="Ald_DH/histidinol_DH"/>
</dbReference>
<dbReference type="InterPro" id="IPR000965">
    <property type="entry name" value="GPR_dom"/>
</dbReference>
<keyword evidence="10" id="KW-1185">Reference proteome</keyword>
<feature type="domain" description="Aldehyde dehydrogenase" evidence="8">
    <location>
        <begin position="8"/>
        <end position="289"/>
    </location>
</feature>
<dbReference type="GO" id="GO:0004350">
    <property type="term" value="F:glutamate-5-semialdehyde dehydrogenase activity"/>
    <property type="evidence" value="ECO:0007669"/>
    <property type="project" value="UniProtKB-UniRule"/>
</dbReference>
<proteinExistence type="inferred from homology"/>
<dbReference type="PIRSF" id="PIRSF000151">
    <property type="entry name" value="GPR"/>
    <property type="match status" value="1"/>
</dbReference>
<organism evidence="9 10">
    <name type="scientific">Parolsenella catena</name>
    <dbReference type="NCBI Taxonomy" id="2003188"/>
    <lineage>
        <taxon>Bacteria</taxon>
        <taxon>Bacillati</taxon>
        <taxon>Actinomycetota</taxon>
        <taxon>Coriobacteriia</taxon>
        <taxon>Coriobacteriales</taxon>
        <taxon>Atopobiaceae</taxon>
        <taxon>Parolsenella</taxon>
    </lineage>
</organism>
<comment type="subcellular location">
    <subcellularLocation>
        <location evidence="7">Cytoplasm</location>
    </subcellularLocation>
</comment>
<dbReference type="NCBIfam" id="NF001221">
    <property type="entry name" value="PRK00197.1"/>
    <property type="match status" value="1"/>
</dbReference>
<dbReference type="InterPro" id="IPR016162">
    <property type="entry name" value="Ald_DH_N"/>
</dbReference>
<comment type="function">
    <text evidence="7">Catalyzes the NADPH-dependent reduction of L-glutamate 5-phosphate into L-glutamate 5-semialdehyde and phosphate. The product spontaneously undergoes cyclization to form 1-pyrroline-5-carboxylate.</text>
</comment>
<dbReference type="NCBIfam" id="TIGR00407">
    <property type="entry name" value="proA"/>
    <property type="match status" value="1"/>
</dbReference>
<dbReference type="GO" id="GO:0055129">
    <property type="term" value="P:L-proline biosynthetic process"/>
    <property type="evidence" value="ECO:0007669"/>
    <property type="project" value="UniProtKB-UniRule"/>
</dbReference>
<evidence type="ECO:0000256" key="5">
    <source>
        <dbReference type="ARBA" id="ARBA00023002"/>
    </source>
</evidence>
<dbReference type="UniPathway" id="UPA00098">
    <property type="reaction ID" value="UER00360"/>
</dbReference>
<dbReference type="InterPro" id="IPR015590">
    <property type="entry name" value="Aldehyde_DH_dom"/>
</dbReference>
<dbReference type="SUPFAM" id="SSF53720">
    <property type="entry name" value="ALDH-like"/>
    <property type="match status" value="1"/>
</dbReference>
<evidence type="ECO:0000256" key="2">
    <source>
        <dbReference type="ARBA" id="ARBA00022605"/>
    </source>
</evidence>
<accession>A0A3G9JXZ5</accession>
<dbReference type="InterPro" id="IPR012134">
    <property type="entry name" value="Glu-5-SA_DH"/>
</dbReference>
<evidence type="ECO:0000256" key="3">
    <source>
        <dbReference type="ARBA" id="ARBA00022650"/>
    </source>
</evidence>
<dbReference type="KEGG" id="pcat:Pcatena_08500"/>
<comment type="similarity">
    <text evidence="7">Belongs to the gamma-glutamyl phosphate reductase family.</text>
</comment>
<dbReference type="EMBL" id="AP019367">
    <property type="protein sequence ID" value="BBH50263.1"/>
    <property type="molecule type" value="Genomic_DNA"/>
</dbReference>
<evidence type="ECO:0000313" key="9">
    <source>
        <dbReference type="EMBL" id="BBH50263.1"/>
    </source>
</evidence>
<protein>
    <recommendedName>
        <fullName evidence="7">Gamma-glutamyl phosphate reductase</fullName>
        <shortName evidence="7">GPR</shortName>
        <ecNumber evidence="7">1.2.1.41</ecNumber>
    </recommendedName>
    <alternativeName>
        <fullName evidence="7">Glutamate-5-semialdehyde dehydrogenase</fullName>
    </alternativeName>
    <alternativeName>
        <fullName evidence="7">Glutamyl-gamma-semialdehyde dehydrogenase</fullName>
        <shortName evidence="7">GSA dehydrogenase</shortName>
    </alternativeName>
</protein>
<reference evidence="10" key="1">
    <citation type="submission" date="2018-11" db="EMBL/GenBank/DDBJ databases">
        <title>Comparative genomics of Parolsenella catena and Libanicoccus massiliensis: Reclassification of Libanicoccus massiliensis as Parolsenella massiliensis comb. nov.</title>
        <authorList>
            <person name="Sakamoto M."/>
            <person name="Ikeyama N."/>
            <person name="Murakami T."/>
            <person name="Mori H."/>
            <person name="Yuki M."/>
            <person name="Ohkuma M."/>
        </authorList>
    </citation>
    <scope>NUCLEOTIDE SEQUENCE [LARGE SCALE GENOMIC DNA]</scope>
    <source>
        <strain evidence="10">JCM 31932</strain>
    </source>
</reference>
<dbReference type="GO" id="GO:0005737">
    <property type="term" value="C:cytoplasm"/>
    <property type="evidence" value="ECO:0007669"/>
    <property type="project" value="UniProtKB-SubCell"/>
</dbReference>
<keyword evidence="2 7" id="KW-0028">Amino-acid biosynthesis</keyword>
<dbReference type="AlphaFoldDB" id="A0A3G9JXZ5"/>
<dbReference type="PANTHER" id="PTHR11063">
    <property type="entry name" value="GLUTAMATE SEMIALDEHYDE DEHYDROGENASE"/>
    <property type="match status" value="1"/>
</dbReference>
<dbReference type="InterPro" id="IPR016163">
    <property type="entry name" value="Ald_DH_C"/>
</dbReference>
<dbReference type="GO" id="GO:0050661">
    <property type="term" value="F:NADP binding"/>
    <property type="evidence" value="ECO:0007669"/>
    <property type="project" value="InterPro"/>
</dbReference>
<dbReference type="PANTHER" id="PTHR11063:SF8">
    <property type="entry name" value="DELTA-1-PYRROLINE-5-CARBOXYLATE SYNTHASE"/>
    <property type="match status" value="1"/>
</dbReference>
<keyword evidence="5 7" id="KW-0560">Oxidoreductase</keyword>
<evidence type="ECO:0000256" key="7">
    <source>
        <dbReference type="HAMAP-Rule" id="MF_00412"/>
    </source>
</evidence>
<dbReference type="Gene3D" id="3.40.309.10">
    <property type="entry name" value="Aldehyde Dehydrogenase, Chain A, domain 2"/>
    <property type="match status" value="1"/>
</dbReference>
<keyword evidence="3 7" id="KW-0641">Proline biosynthesis</keyword>
<dbReference type="Proteomes" id="UP000273154">
    <property type="component" value="Chromosome"/>
</dbReference>
<evidence type="ECO:0000256" key="6">
    <source>
        <dbReference type="ARBA" id="ARBA00049024"/>
    </source>
</evidence>
<dbReference type="PROSITE" id="PS01223">
    <property type="entry name" value="PROA"/>
    <property type="match status" value="1"/>
</dbReference>
<dbReference type="InterPro" id="IPR020593">
    <property type="entry name" value="G-glutamylP_reductase_CS"/>
</dbReference>
<sequence length="423" mass="44134">MSEAIEKATAAKVAAALLAQSSAAERTDAILGAAQSVSDGRDRILAANGADMQRARANGMPGPMLDRLMLDDARIDGIVSAMREVAGQPDPIGEVVGGRTLASGIRLTQVRVPLGVIGMIYEARPNVTADAICLTMRTGNAVVLRGGSAARESCKAIVEACRAGIAAAGLPQDAACLLESEGHEQTIELMHADGLVDLIIPRGGHSLIRTCVEQSSVPVIQTGEGNCHVYVHAAADPDMALRIIENAKVQRPGVCNAIETVLVDQSISLEFIPMLVKACASWGVTVHGDEHVTSVARHMGLAEGTQFSAATTADWATEYDALELAVRVVSGLDEAIDHINTYGTKHSECIVTNEVPAADAFLARVDAAAVYVNASTRFTDGGMFGLGAEIGISTQKLHARGPMGALALTTTKCLLRGEGQVRA</sequence>
<evidence type="ECO:0000313" key="10">
    <source>
        <dbReference type="Proteomes" id="UP000273154"/>
    </source>
</evidence>
<dbReference type="Pfam" id="PF00171">
    <property type="entry name" value="Aldedh"/>
    <property type="match status" value="1"/>
</dbReference>
<dbReference type="HAMAP" id="MF_00412">
    <property type="entry name" value="ProA"/>
    <property type="match status" value="1"/>
</dbReference>
<comment type="pathway">
    <text evidence="1 7">Amino-acid biosynthesis; L-proline biosynthesis; L-glutamate 5-semialdehyde from L-glutamate: step 2/2.</text>
</comment>
<gene>
    <name evidence="7 9" type="primary">proA</name>
    <name evidence="9" type="ORF">Pcatena_08500</name>
</gene>
<dbReference type="FunFam" id="3.40.309.10:FF:000006">
    <property type="entry name" value="Gamma-glutamyl phosphate reductase"/>
    <property type="match status" value="1"/>
</dbReference>
<name>A0A3G9JXZ5_9ACTN</name>
<keyword evidence="7" id="KW-0963">Cytoplasm</keyword>
<comment type="catalytic activity">
    <reaction evidence="6 7">
        <text>L-glutamate 5-semialdehyde + phosphate + NADP(+) = L-glutamyl 5-phosphate + NADPH + H(+)</text>
        <dbReference type="Rhea" id="RHEA:19541"/>
        <dbReference type="ChEBI" id="CHEBI:15378"/>
        <dbReference type="ChEBI" id="CHEBI:43474"/>
        <dbReference type="ChEBI" id="CHEBI:57783"/>
        <dbReference type="ChEBI" id="CHEBI:58066"/>
        <dbReference type="ChEBI" id="CHEBI:58274"/>
        <dbReference type="ChEBI" id="CHEBI:58349"/>
        <dbReference type="EC" id="1.2.1.41"/>
    </reaction>
</comment>
<keyword evidence="4 7" id="KW-0521">NADP</keyword>
<dbReference type="EC" id="1.2.1.41" evidence="7"/>
<dbReference type="CDD" id="cd07079">
    <property type="entry name" value="ALDH_F18-19_ProA-GPR"/>
    <property type="match status" value="1"/>
</dbReference>